<dbReference type="KEGG" id="pre:PCA10_34450"/>
<dbReference type="PATRIC" id="fig|1245471.3.peg.3485"/>
<dbReference type="InterPro" id="IPR005119">
    <property type="entry name" value="LysR_subst-bd"/>
</dbReference>
<dbReference type="GO" id="GO:0006351">
    <property type="term" value="P:DNA-templated transcription"/>
    <property type="evidence" value="ECO:0007669"/>
    <property type="project" value="TreeGrafter"/>
</dbReference>
<keyword evidence="3" id="KW-0238">DNA-binding</keyword>
<dbReference type="eggNOG" id="COG0583">
    <property type="taxonomic scope" value="Bacteria"/>
</dbReference>
<dbReference type="PRINTS" id="PR00039">
    <property type="entry name" value="HTHLYSR"/>
</dbReference>
<dbReference type="GO" id="GO:0003700">
    <property type="term" value="F:DNA-binding transcription factor activity"/>
    <property type="evidence" value="ECO:0007669"/>
    <property type="project" value="InterPro"/>
</dbReference>
<keyword evidence="7" id="KW-1185">Reference proteome</keyword>
<feature type="domain" description="HTH lysR-type" evidence="5">
    <location>
        <begin position="1"/>
        <end position="59"/>
    </location>
</feature>
<sequence>MDRYSDMAILVAVVDAGGFSPAARKLNMTHSAISKRVQRLEERLGVQLLLRTTRTMALTDAGARYVRDARPILEDIQAMEAAVVHDADAPRGTLKVTSSSAFGHHHIVPAVMDFMRVYPEVKVNLTLTDALVDIRQERIDVAIRSGATADQGLVAHRLVTNARLICASPAYLAAHGIPATPADLADHLCLKLNFESRFNDWEFRASSSREVRLEGDFTCNSLEAIRTACQAGAGIARLPEYMVSDDLKAGRLIPLLQAFSHSSDSAIYLLRAASDFVPAKTRAFIEFLAGRFASS</sequence>
<dbReference type="InterPro" id="IPR000847">
    <property type="entry name" value="LysR_HTH_N"/>
</dbReference>
<dbReference type="RefSeq" id="WP_016493322.1">
    <property type="nucleotide sequence ID" value="NC_021499.1"/>
</dbReference>
<dbReference type="HOGENOM" id="CLU_039613_16_0_6"/>
<dbReference type="InterPro" id="IPR036388">
    <property type="entry name" value="WH-like_DNA-bd_sf"/>
</dbReference>
<keyword evidence="4" id="KW-0804">Transcription</keyword>
<proteinExistence type="inferred from homology"/>
<dbReference type="PROSITE" id="PS50931">
    <property type="entry name" value="HTH_LYSR"/>
    <property type="match status" value="1"/>
</dbReference>
<dbReference type="SUPFAM" id="SSF53850">
    <property type="entry name" value="Periplasmic binding protein-like II"/>
    <property type="match status" value="1"/>
</dbReference>
<dbReference type="Pfam" id="PF03466">
    <property type="entry name" value="LysR_substrate"/>
    <property type="match status" value="1"/>
</dbReference>
<dbReference type="SUPFAM" id="SSF46785">
    <property type="entry name" value="Winged helix' DNA-binding domain"/>
    <property type="match status" value="1"/>
</dbReference>
<comment type="similarity">
    <text evidence="1">Belongs to the LysR transcriptional regulatory family.</text>
</comment>
<dbReference type="AlphaFoldDB" id="S6AG57"/>
<dbReference type="Gene3D" id="3.40.190.290">
    <property type="match status" value="1"/>
</dbReference>
<evidence type="ECO:0000256" key="2">
    <source>
        <dbReference type="ARBA" id="ARBA00023015"/>
    </source>
</evidence>
<evidence type="ECO:0000313" key="7">
    <source>
        <dbReference type="Proteomes" id="UP000015503"/>
    </source>
</evidence>
<dbReference type="Gene3D" id="1.10.10.10">
    <property type="entry name" value="Winged helix-like DNA-binding domain superfamily/Winged helix DNA-binding domain"/>
    <property type="match status" value="1"/>
</dbReference>
<evidence type="ECO:0000259" key="5">
    <source>
        <dbReference type="PROSITE" id="PS50931"/>
    </source>
</evidence>
<organism evidence="6 7">
    <name type="scientific">Metapseudomonas resinovorans NBRC 106553</name>
    <dbReference type="NCBI Taxonomy" id="1245471"/>
    <lineage>
        <taxon>Bacteria</taxon>
        <taxon>Pseudomonadati</taxon>
        <taxon>Pseudomonadota</taxon>
        <taxon>Gammaproteobacteria</taxon>
        <taxon>Pseudomonadales</taxon>
        <taxon>Pseudomonadaceae</taxon>
        <taxon>Metapseudomonas</taxon>
    </lineage>
</organism>
<dbReference type="InterPro" id="IPR058163">
    <property type="entry name" value="LysR-type_TF_proteobact-type"/>
</dbReference>
<reference evidence="6 7" key="1">
    <citation type="journal article" date="2013" name="Genome Announc.">
        <title>Complete Genome Sequence of the Carbazole Degrader Pseudomonas resinovorans Strain CA10 (NBRC 106553).</title>
        <authorList>
            <person name="Shintani M."/>
            <person name="Hosoyama A."/>
            <person name="Ohji S."/>
            <person name="Tsuchikane K."/>
            <person name="Takarada H."/>
            <person name="Yamazoe A."/>
            <person name="Fujita N."/>
            <person name="Nojiri H."/>
        </authorList>
    </citation>
    <scope>NUCLEOTIDE SEQUENCE [LARGE SCALE GENOMIC DNA]</scope>
    <source>
        <strain evidence="6 7">NBRC 106553</strain>
    </source>
</reference>
<dbReference type="FunFam" id="1.10.10.10:FF:000001">
    <property type="entry name" value="LysR family transcriptional regulator"/>
    <property type="match status" value="1"/>
</dbReference>
<evidence type="ECO:0000256" key="4">
    <source>
        <dbReference type="ARBA" id="ARBA00023163"/>
    </source>
</evidence>
<dbReference type="OrthoDB" id="9786526at2"/>
<gene>
    <name evidence="6" type="ORF">PCA10_34450</name>
</gene>
<accession>S6AG57</accession>
<dbReference type="PANTHER" id="PTHR30537">
    <property type="entry name" value="HTH-TYPE TRANSCRIPTIONAL REGULATOR"/>
    <property type="match status" value="1"/>
</dbReference>
<dbReference type="CDD" id="cd08422">
    <property type="entry name" value="PBP2_CrgA_like"/>
    <property type="match status" value="1"/>
</dbReference>
<evidence type="ECO:0000256" key="1">
    <source>
        <dbReference type="ARBA" id="ARBA00009437"/>
    </source>
</evidence>
<dbReference type="Proteomes" id="UP000015503">
    <property type="component" value="Chromosome"/>
</dbReference>
<dbReference type="STRING" id="1245471.PCA10_34450"/>
<keyword evidence="2" id="KW-0805">Transcription regulation</keyword>
<protein>
    <submittedName>
        <fullName evidence="6">Putative LysR family transcriptional regulator</fullName>
    </submittedName>
</protein>
<evidence type="ECO:0000256" key="3">
    <source>
        <dbReference type="ARBA" id="ARBA00023125"/>
    </source>
</evidence>
<evidence type="ECO:0000313" key="6">
    <source>
        <dbReference type="EMBL" id="BAN49177.1"/>
    </source>
</evidence>
<dbReference type="GO" id="GO:0043565">
    <property type="term" value="F:sequence-specific DNA binding"/>
    <property type="evidence" value="ECO:0007669"/>
    <property type="project" value="TreeGrafter"/>
</dbReference>
<dbReference type="EMBL" id="AP013068">
    <property type="protein sequence ID" value="BAN49177.1"/>
    <property type="molecule type" value="Genomic_DNA"/>
</dbReference>
<name>S6AG57_METRE</name>
<dbReference type="Pfam" id="PF00126">
    <property type="entry name" value="HTH_1"/>
    <property type="match status" value="1"/>
</dbReference>
<dbReference type="PANTHER" id="PTHR30537:SF5">
    <property type="entry name" value="HTH-TYPE TRANSCRIPTIONAL ACTIVATOR TTDR-RELATED"/>
    <property type="match status" value="1"/>
</dbReference>
<dbReference type="InterPro" id="IPR036390">
    <property type="entry name" value="WH_DNA-bd_sf"/>
</dbReference>
<dbReference type="FunFam" id="3.40.190.290:FF:000001">
    <property type="entry name" value="Transcriptional regulator, LysR family"/>
    <property type="match status" value="1"/>
</dbReference>